<dbReference type="PANTHER" id="PTHR42954">
    <property type="entry name" value="FE(2+) TRANSPORT PROTEIN A"/>
    <property type="match status" value="1"/>
</dbReference>
<evidence type="ECO:0000256" key="1">
    <source>
        <dbReference type="ARBA" id="ARBA00023004"/>
    </source>
</evidence>
<feature type="domain" description="Ferrous iron transporter FeoA-like" evidence="2">
    <location>
        <begin position="13"/>
        <end position="85"/>
    </location>
</feature>
<keyword evidence="1" id="KW-0408">Iron</keyword>
<evidence type="ECO:0000313" key="4">
    <source>
        <dbReference type="Proteomes" id="UP001319121"/>
    </source>
</evidence>
<dbReference type="Gene3D" id="2.30.30.90">
    <property type="match status" value="1"/>
</dbReference>
<gene>
    <name evidence="3" type="ORF">FGKAn22_06570</name>
</gene>
<dbReference type="InterPro" id="IPR007167">
    <property type="entry name" value="Fe-transptr_FeoA-like"/>
</dbReference>
<evidence type="ECO:0000313" key="3">
    <source>
        <dbReference type="EMBL" id="BBI98964.1"/>
    </source>
</evidence>
<keyword evidence="4" id="KW-1185">Reference proteome</keyword>
<dbReference type="AlphaFoldDB" id="A0AAN1T096"/>
<accession>A0AAN1T096</accession>
<dbReference type="EMBL" id="AP019536">
    <property type="protein sequence ID" value="BBI98964.1"/>
    <property type="molecule type" value="Genomic_DNA"/>
</dbReference>
<dbReference type="GO" id="GO:0046914">
    <property type="term" value="F:transition metal ion binding"/>
    <property type="evidence" value="ECO:0007669"/>
    <property type="project" value="InterPro"/>
</dbReference>
<dbReference type="InterPro" id="IPR052713">
    <property type="entry name" value="FeoA"/>
</dbReference>
<dbReference type="Pfam" id="PF04023">
    <property type="entry name" value="FeoA"/>
    <property type="match status" value="1"/>
</dbReference>
<evidence type="ECO:0000259" key="2">
    <source>
        <dbReference type="SMART" id="SM00899"/>
    </source>
</evidence>
<dbReference type="Proteomes" id="UP001319121">
    <property type="component" value="Chromosome"/>
</dbReference>
<dbReference type="InterPro" id="IPR008988">
    <property type="entry name" value="Transcriptional_repressor_C"/>
</dbReference>
<dbReference type="InterPro" id="IPR038157">
    <property type="entry name" value="FeoA_core_dom"/>
</dbReference>
<proteinExistence type="predicted"/>
<sequence length="86" mass="9292">MPQSESTAAMFAITLATLHPGDTATIVSIHAEEALHQRLLALGFRGGKRVELIRKAIFSGPIQVRIGTTDILLRRSEAAKITVKKA</sequence>
<dbReference type="SMART" id="SM00899">
    <property type="entry name" value="FeoA"/>
    <property type="match status" value="1"/>
</dbReference>
<reference evidence="3 4" key="1">
    <citation type="submission" date="2019-03" db="EMBL/GenBank/DDBJ databases">
        <title>Complete genome sequence of Ferrigenium kumadai strain An22, a microaerophilic iron-oxidizing bacterium isolated from a paddy field soil.</title>
        <authorList>
            <person name="Watanabe T."/>
            <person name="Asakawa S."/>
        </authorList>
    </citation>
    <scope>NUCLEOTIDE SEQUENCE [LARGE SCALE GENOMIC DNA]</scope>
    <source>
        <strain evidence="3 4">An22</strain>
    </source>
</reference>
<protein>
    <recommendedName>
        <fullName evidence="2">Ferrous iron transporter FeoA-like domain-containing protein</fullName>
    </recommendedName>
</protein>
<dbReference type="PANTHER" id="PTHR42954:SF2">
    <property type="entry name" value="FE(2+) TRANSPORT PROTEIN A"/>
    <property type="match status" value="1"/>
</dbReference>
<dbReference type="RefSeq" id="WP_425513849.1">
    <property type="nucleotide sequence ID" value="NZ_AP019536.1"/>
</dbReference>
<dbReference type="SUPFAM" id="SSF50037">
    <property type="entry name" value="C-terminal domain of transcriptional repressors"/>
    <property type="match status" value="1"/>
</dbReference>
<organism evidence="3 4">
    <name type="scientific">Ferrigenium kumadai</name>
    <dbReference type="NCBI Taxonomy" id="1682490"/>
    <lineage>
        <taxon>Bacteria</taxon>
        <taxon>Pseudomonadati</taxon>
        <taxon>Pseudomonadota</taxon>
        <taxon>Betaproteobacteria</taxon>
        <taxon>Nitrosomonadales</taxon>
        <taxon>Gallionellaceae</taxon>
        <taxon>Ferrigenium</taxon>
    </lineage>
</organism>
<dbReference type="KEGG" id="fku:FGKAn22_06570"/>
<name>A0AAN1T096_9PROT</name>